<name>A0A0F7TL30_PENBI</name>
<proteinExistence type="predicted"/>
<dbReference type="EMBL" id="CDHK01000005">
    <property type="protein sequence ID" value="CEJ57443.1"/>
    <property type="molecule type" value="Genomic_DNA"/>
</dbReference>
<dbReference type="Proteomes" id="UP000042958">
    <property type="component" value="Unassembled WGS sequence"/>
</dbReference>
<reference evidence="2" key="1">
    <citation type="journal article" date="2015" name="Genome Announc.">
        <title>Draft genome sequence of the fungus Penicillium brasilianum MG11.</title>
        <authorList>
            <person name="Horn F."/>
            <person name="Linde J."/>
            <person name="Mattern D.J."/>
            <person name="Walther G."/>
            <person name="Guthke R."/>
            <person name="Brakhage A.A."/>
            <person name="Valiante V."/>
        </authorList>
    </citation>
    <scope>NUCLEOTIDE SEQUENCE [LARGE SCALE GENOMIC DNA]</scope>
    <source>
        <strain evidence="2">MG11</strain>
    </source>
</reference>
<evidence type="ECO:0000313" key="1">
    <source>
        <dbReference type="EMBL" id="CEJ57443.1"/>
    </source>
</evidence>
<organism evidence="1 2">
    <name type="scientific">Penicillium brasilianum</name>
    <dbReference type="NCBI Taxonomy" id="104259"/>
    <lineage>
        <taxon>Eukaryota</taxon>
        <taxon>Fungi</taxon>
        <taxon>Dikarya</taxon>
        <taxon>Ascomycota</taxon>
        <taxon>Pezizomycotina</taxon>
        <taxon>Eurotiomycetes</taxon>
        <taxon>Eurotiomycetidae</taxon>
        <taxon>Eurotiales</taxon>
        <taxon>Aspergillaceae</taxon>
        <taxon>Penicillium</taxon>
    </lineage>
</organism>
<gene>
    <name evidence="1" type="ORF">PMG11_06135</name>
</gene>
<evidence type="ECO:0000313" key="2">
    <source>
        <dbReference type="Proteomes" id="UP000042958"/>
    </source>
</evidence>
<dbReference type="AlphaFoldDB" id="A0A0F7TL30"/>
<accession>A0A0F7TL30</accession>
<keyword evidence="2" id="KW-1185">Reference proteome</keyword>
<protein>
    <submittedName>
        <fullName evidence="1">Uncharacterized protein</fullName>
    </submittedName>
</protein>
<sequence>MSTDHAIQRSRFWEYSSSSAGLRIPSFSNSHSQLARDALRSQVPRASGLGTRILCNDAQRGSRWVRSGPQCWIHAMIVPSRFQFSVRRKLDFLDRLPESNLPCFTLLLCDAASCAAPLVASPLLFFPRGFSSNDVLLTAATSSAASFSHRQLVLRVHHPVP</sequence>